<name>A0A2S2FEW6_9GAMM</name>
<sequence>MNSTIPTAKKRHIKLLLTLSLGILIPVILIALVFFAAKNDAENQKEYDRIRQQQAEKFEHQKQQKIQQDLIQSQIQVES</sequence>
<organism evidence="2 3">
    <name type="scientific">Acinetobacter defluvii</name>
    <dbReference type="NCBI Taxonomy" id="1871111"/>
    <lineage>
        <taxon>Bacteria</taxon>
        <taxon>Pseudomonadati</taxon>
        <taxon>Pseudomonadota</taxon>
        <taxon>Gammaproteobacteria</taxon>
        <taxon>Moraxellales</taxon>
        <taxon>Moraxellaceae</taxon>
        <taxon>Acinetobacter</taxon>
    </lineage>
</organism>
<evidence type="ECO:0000256" key="1">
    <source>
        <dbReference type="SAM" id="Phobius"/>
    </source>
</evidence>
<feature type="transmembrane region" description="Helical" evidence="1">
    <location>
        <begin position="15"/>
        <end position="37"/>
    </location>
</feature>
<dbReference type="EMBL" id="CP029397">
    <property type="protein sequence ID" value="AWL29516.1"/>
    <property type="molecule type" value="Genomic_DNA"/>
</dbReference>
<proteinExistence type="predicted"/>
<dbReference type="OrthoDB" id="6713257at2"/>
<evidence type="ECO:0000313" key="3">
    <source>
        <dbReference type="Proteomes" id="UP000245977"/>
    </source>
</evidence>
<gene>
    <name evidence="2" type="ORF">DJ533_13490</name>
</gene>
<dbReference type="KEGG" id="adv:DJ533_13490"/>
<accession>A0A2S2FEW6</accession>
<dbReference type="STRING" id="1871111.GCA_001704615_00741"/>
<evidence type="ECO:0000313" key="2">
    <source>
        <dbReference type="EMBL" id="AWL29516.1"/>
    </source>
</evidence>
<keyword evidence="1" id="KW-0812">Transmembrane</keyword>
<keyword evidence="1" id="KW-1133">Transmembrane helix</keyword>
<protein>
    <submittedName>
        <fullName evidence="2">Uncharacterized protein</fullName>
    </submittedName>
</protein>
<dbReference type="AlphaFoldDB" id="A0A2S2FEW6"/>
<keyword evidence="3" id="KW-1185">Reference proteome</keyword>
<dbReference type="Proteomes" id="UP000245977">
    <property type="component" value="Chromosome"/>
</dbReference>
<dbReference type="RefSeq" id="WP_065994636.1">
    <property type="nucleotide sequence ID" value="NZ_CP029397.2"/>
</dbReference>
<reference evidence="2" key="1">
    <citation type="submission" date="2019-08" db="EMBL/GenBank/DDBJ databases">
        <title>The complete genome of Acinetobacter defluvii strain WCHAD010030.</title>
        <authorList>
            <person name="Hu Y."/>
            <person name="Qin J."/>
            <person name="Feng Y."/>
            <person name="Zong Z."/>
        </authorList>
    </citation>
    <scope>NUCLEOTIDE SEQUENCE</scope>
    <source>
        <strain evidence="2">WCHA30</strain>
    </source>
</reference>
<keyword evidence="1" id="KW-0472">Membrane</keyword>